<dbReference type="PANTHER" id="PTHR10159:SF519">
    <property type="entry name" value="DUAL SPECIFICITY PROTEIN PHOSPHATASE MPK3"/>
    <property type="match status" value="1"/>
</dbReference>
<keyword evidence="4" id="KW-0904">Protein phosphatase</keyword>
<evidence type="ECO:0000259" key="6">
    <source>
        <dbReference type="PROSITE" id="PS50056"/>
    </source>
</evidence>
<keyword evidence="8" id="KW-1185">Reference proteome</keyword>
<name>A0AAW2Z750_9EUKA</name>
<dbReference type="InterPro" id="IPR000387">
    <property type="entry name" value="Tyr_Pase_dom"/>
</dbReference>
<dbReference type="AlphaFoldDB" id="A0AAW2Z750"/>
<dbReference type="EC" id="3.1.3.48" evidence="2"/>
<dbReference type="InterPro" id="IPR029021">
    <property type="entry name" value="Prot-tyrosine_phosphatase-like"/>
</dbReference>
<dbReference type="InterPro" id="IPR020422">
    <property type="entry name" value="TYR_PHOSPHATASE_DUAL_dom"/>
</dbReference>
<dbReference type="CDD" id="cd14498">
    <property type="entry name" value="DSP"/>
    <property type="match status" value="1"/>
</dbReference>
<dbReference type="SUPFAM" id="SSF52799">
    <property type="entry name" value="(Phosphotyrosine protein) phosphatases II"/>
    <property type="match status" value="1"/>
</dbReference>
<dbReference type="EMBL" id="JAOPGA020001095">
    <property type="protein sequence ID" value="KAL0484966.1"/>
    <property type="molecule type" value="Genomic_DNA"/>
</dbReference>
<reference evidence="7 8" key="1">
    <citation type="submission" date="2024-03" db="EMBL/GenBank/DDBJ databases">
        <title>The Acrasis kona genome and developmental transcriptomes reveal deep origins of eukaryotic multicellular pathways.</title>
        <authorList>
            <person name="Sheikh S."/>
            <person name="Fu C.-J."/>
            <person name="Brown M.W."/>
            <person name="Baldauf S.L."/>
        </authorList>
    </citation>
    <scope>NUCLEOTIDE SEQUENCE [LARGE SCALE GENOMIC DNA]</scope>
    <source>
        <strain evidence="7 8">ATCC MYA-3509</strain>
    </source>
</reference>
<dbReference type="PANTHER" id="PTHR10159">
    <property type="entry name" value="DUAL SPECIFICITY PROTEIN PHOSPHATASE"/>
    <property type="match status" value="1"/>
</dbReference>
<sequence>MSIANPTEPKPRVPIVFEKIDSKKLYNILQEIGVVKLVFDLRSPEAYEKSHARTAQHLHVENEFIDVAEHQNNFAHEVSKHIEAVFPNKDLKRRALVFRYIVTYGSASHRDDFYMDTLAKWIKMEQLRTLTAHNNRLPIVEKFYIVKDSYSTFEKRYPFLCSTKEKGPAYGKPYPSEIVSDFLYLGDRENSQTLSQLKDCKINYILNMAQELPNKFEDTPEDPEYQINYLKLGTGDTIFDVIHPLFEKAVQFIDKARSNGGRVLIHCSMGVSRSATVTAAYLMRTDKLDVDEAIEIIKKERSIINPNESFRAQLKEHTNAIHNIILE</sequence>
<dbReference type="Gene3D" id="3.40.250.10">
    <property type="entry name" value="Rhodanese-like domain"/>
    <property type="match status" value="1"/>
</dbReference>
<evidence type="ECO:0000313" key="7">
    <source>
        <dbReference type="EMBL" id="KAL0484966.1"/>
    </source>
</evidence>
<evidence type="ECO:0000256" key="1">
    <source>
        <dbReference type="ARBA" id="ARBA00008601"/>
    </source>
</evidence>
<dbReference type="InterPro" id="IPR036873">
    <property type="entry name" value="Rhodanese-like_dom_sf"/>
</dbReference>
<evidence type="ECO:0000256" key="2">
    <source>
        <dbReference type="ARBA" id="ARBA00013064"/>
    </source>
</evidence>
<dbReference type="Proteomes" id="UP001431209">
    <property type="component" value="Unassembled WGS sequence"/>
</dbReference>
<feature type="domain" description="Tyrosine specific protein phosphatases" evidence="6">
    <location>
        <begin position="244"/>
        <end position="301"/>
    </location>
</feature>
<dbReference type="SMART" id="SM00195">
    <property type="entry name" value="DSPc"/>
    <property type="match status" value="1"/>
</dbReference>
<dbReference type="Pfam" id="PF00782">
    <property type="entry name" value="DSPc"/>
    <property type="match status" value="1"/>
</dbReference>
<dbReference type="GO" id="GO:0005737">
    <property type="term" value="C:cytoplasm"/>
    <property type="evidence" value="ECO:0007669"/>
    <property type="project" value="TreeGrafter"/>
</dbReference>
<gene>
    <name evidence="7" type="ORF">AKO1_003769</name>
</gene>
<dbReference type="SUPFAM" id="SSF52821">
    <property type="entry name" value="Rhodanese/Cell cycle control phosphatase"/>
    <property type="match status" value="1"/>
</dbReference>
<protein>
    <recommendedName>
        <fullName evidence="2">protein-tyrosine-phosphatase</fullName>
        <ecNumber evidence="2">3.1.3.48</ecNumber>
    </recommendedName>
</protein>
<dbReference type="InterPro" id="IPR000340">
    <property type="entry name" value="Dual-sp_phosphatase_cat-dom"/>
</dbReference>
<feature type="domain" description="Tyrosine-protein phosphatase" evidence="5">
    <location>
        <begin position="174"/>
        <end position="323"/>
    </location>
</feature>
<evidence type="ECO:0000256" key="4">
    <source>
        <dbReference type="ARBA" id="ARBA00022912"/>
    </source>
</evidence>
<evidence type="ECO:0000313" key="8">
    <source>
        <dbReference type="Proteomes" id="UP001431209"/>
    </source>
</evidence>
<keyword evidence="3" id="KW-0378">Hydrolase</keyword>
<comment type="caution">
    <text evidence="7">The sequence shown here is derived from an EMBL/GenBank/DDBJ whole genome shotgun (WGS) entry which is preliminary data.</text>
</comment>
<dbReference type="PROSITE" id="PS50054">
    <property type="entry name" value="TYR_PHOSPHATASE_DUAL"/>
    <property type="match status" value="1"/>
</dbReference>
<organism evidence="7 8">
    <name type="scientific">Acrasis kona</name>
    <dbReference type="NCBI Taxonomy" id="1008807"/>
    <lineage>
        <taxon>Eukaryota</taxon>
        <taxon>Discoba</taxon>
        <taxon>Heterolobosea</taxon>
        <taxon>Tetramitia</taxon>
        <taxon>Eutetramitia</taxon>
        <taxon>Acrasidae</taxon>
        <taxon>Acrasis</taxon>
    </lineage>
</organism>
<evidence type="ECO:0000256" key="3">
    <source>
        <dbReference type="ARBA" id="ARBA00022801"/>
    </source>
</evidence>
<dbReference type="GO" id="GO:0004725">
    <property type="term" value="F:protein tyrosine phosphatase activity"/>
    <property type="evidence" value="ECO:0007669"/>
    <property type="project" value="UniProtKB-EC"/>
</dbReference>
<dbReference type="PROSITE" id="PS50056">
    <property type="entry name" value="TYR_PHOSPHATASE_2"/>
    <property type="match status" value="1"/>
</dbReference>
<accession>A0AAW2Z750</accession>
<proteinExistence type="inferred from homology"/>
<dbReference type="PROSITE" id="PS00383">
    <property type="entry name" value="TYR_PHOSPHATASE_1"/>
    <property type="match status" value="1"/>
</dbReference>
<dbReference type="GO" id="GO:0043409">
    <property type="term" value="P:negative regulation of MAPK cascade"/>
    <property type="evidence" value="ECO:0007669"/>
    <property type="project" value="TreeGrafter"/>
</dbReference>
<dbReference type="InterPro" id="IPR016130">
    <property type="entry name" value="Tyr_Pase_AS"/>
</dbReference>
<comment type="similarity">
    <text evidence="1">Belongs to the protein-tyrosine phosphatase family. Non-receptor class dual specificity subfamily.</text>
</comment>
<evidence type="ECO:0000259" key="5">
    <source>
        <dbReference type="PROSITE" id="PS50054"/>
    </source>
</evidence>
<dbReference type="Gene3D" id="3.90.190.10">
    <property type="entry name" value="Protein tyrosine phosphatase superfamily"/>
    <property type="match status" value="1"/>
</dbReference>